<dbReference type="UniPathway" id="UPA00104">
    <property type="reaction ID" value="UER00579"/>
</dbReference>
<dbReference type="GO" id="GO:0015068">
    <property type="term" value="F:glycine amidinotransferase activity"/>
    <property type="evidence" value="ECO:0007669"/>
    <property type="project" value="UniProtKB-UniRule"/>
</dbReference>
<dbReference type="OrthoDB" id="6041423at2759"/>
<gene>
    <name evidence="7" type="ORF">MGAL_10B085514</name>
</gene>
<keyword evidence="5" id="KW-0472">Membrane</keyword>
<evidence type="ECO:0000256" key="5">
    <source>
        <dbReference type="RuleBase" id="RU367092"/>
    </source>
</evidence>
<dbReference type="EMBL" id="UYJE01009095">
    <property type="protein sequence ID" value="VDI69887.1"/>
    <property type="molecule type" value="Genomic_DNA"/>
</dbReference>
<proteinExistence type="inferred from homology"/>
<dbReference type="Proteomes" id="UP000596742">
    <property type="component" value="Unassembled WGS sequence"/>
</dbReference>
<sequence length="469" mass="53695">MAKELILISKRQFEEMSKVSTNNADNDPKIEERVQTEASAAEEGGKVDVQSKSTLLDNSTQTGNGLVFSENNTGVLNGPPAVQQNKTKAMTIVNSHNDWDPLEEIIIGVSDFWCVPNEEPGFKPPQRSGKRSDEHIDKAAIQMDNLERVLTSQCNVTVRRPEKIDFTQPAKTPFFSLAHQHGASCPRDTLLVIGNEIMETTMSRRARYFESMAYRKIMNDYFEKDKEMLWTMVPKPTMADAMYNVDFPWDINCQERKQWIRNYKYQINETEPLFDAAEVLRLGKDLIVQQSTTANKKGIEWLRRHVKSRGYRVHEIHFPDDLYPIHIDSTLAPLVPPTKERKGILVNCPERPIAKEDKERIFEGSNWEIIDAPPPNTMTVPDLCMSSAWLSMNMLLVGPDRAVVEETEIPTINFLESLGIKCIRVPYRDCYRFGGGLHCHTLDVRRRGECYNYFPNMDSNENHIADTHA</sequence>
<keyword evidence="5" id="KW-0999">Mitochondrion inner membrane</keyword>
<evidence type="ECO:0000313" key="8">
    <source>
        <dbReference type="Proteomes" id="UP000596742"/>
    </source>
</evidence>
<dbReference type="PANTHER" id="PTHR10488:SF1">
    <property type="entry name" value="GLYCINE AMIDINOTRANSFERASE, MITOCHONDRIAL"/>
    <property type="match status" value="1"/>
</dbReference>
<comment type="subcellular location">
    <subcellularLocation>
        <location evidence="5">Mitochondrion inner membrane</location>
    </subcellularLocation>
</comment>
<accession>A0A8B6GW50</accession>
<comment type="pathway">
    <text evidence="1 5">Amine and polyamine biosynthesis; creatine biosynthesis; creatine from L-arginine and glycine: step 1/2.</text>
</comment>
<feature type="compositionally biased region" description="Basic and acidic residues" evidence="6">
    <location>
        <begin position="26"/>
        <end position="35"/>
    </location>
</feature>
<keyword evidence="8" id="KW-1185">Reference proteome</keyword>
<dbReference type="GO" id="GO:0005758">
    <property type="term" value="C:mitochondrial intermembrane space"/>
    <property type="evidence" value="ECO:0007669"/>
    <property type="project" value="TreeGrafter"/>
</dbReference>
<feature type="active site" evidence="4">
    <location>
        <position position="275"/>
    </location>
</feature>
<dbReference type="GO" id="GO:0005743">
    <property type="term" value="C:mitochondrial inner membrane"/>
    <property type="evidence" value="ECO:0007669"/>
    <property type="project" value="UniProtKB-SubCell"/>
</dbReference>
<name>A0A8B6GW50_MYTGA</name>
<evidence type="ECO:0000256" key="4">
    <source>
        <dbReference type="PIRSR" id="PIRSR633195-1"/>
    </source>
</evidence>
<keyword evidence="3 5" id="KW-0808">Transferase</keyword>
<dbReference type="EC" id="2.1.4.1" evidence="5"/>
<dbReference type="PANTHER" id="PTHR10488">
    <property type="entry name" value="GLYCINE AMIDINOTRANSFERASE, MITOCHONDRIAL"/>
    <property type="match status" value="1"/>
</dbReference>
<comment type="catalytic activity">
    <reaction evidence="5">
        <text>L-arginine + glycine = guanidinoacetate + L-ornithine</text>
        <dbReference type="Rhea" id="RHEA:13201"/>
        <dbReference type="ChEBI" id="CHEBI:32682"/>
        <dbReference type="ChEBI" id="CHEBI:46911"/>
        <dbReference type="ChEBI" id="CHEBI:57305"/>
        <dbReference type="ChEBI" id="CHEBI:57742"/>
        <dbReference type="EC" id="2.1.4.1"/>
    </reaction>
</comment>
<comment type="function">
    <text evidence="5">Catalyzes the biosynthesis of guanidinoacetate, the immediate precursor of creatine. Creatine plays a vital role in energy metabolism in muscle tissues. May play a role in embryonic and central nervous system development.</text>
</comment>
<dbReference type="SUPFAM" id="SSF55909">
    <property type="entry name" value="Pentein"/>
    <property type="match status" value="1"/>
</dbReference>
<feature type="active site" evidence="4">
    <location>
        <position position="326"/>
    </location>
</feature>
<protein>
    <recommendedName>
        <fullName evidence="5">Glycine amidinotransferase</fullName>
        <ecNumber evidence="5">2.1.4.1</ecNumber>
    </recommendedName>
    <alternativeName>
        <fullName evidence="5">L-arginine:glycine amidinotransferase</fullName>
    </alternativeName>
</protein>
<feature type="region of interest" description="Disordered" evidence="6">
    <location>
        <begin position="17"/>
        <end position="47"/>
    </location>
</feature>
<evidence type="ECO:0000256" key="6">
    <source>
        <dbReference type="SAM" id="MobiDB-lite"/>
    </source>
</evidence>
<comment type="subunit">
    <text evidence="5">Homodimer.</text>
</comment>
<keyword evidence="5" id="KW-0496">Mitochondrion</keyword>
<dbReference type="InterPro" id="IPR033195">
    <property type="entry name" value="AmidinoTrfase"/>
</dbReference>
<evidence type="ECO:0000313" key="7">
    <source>
        <dbReference type="EMBL" id="VDI69887.1"/>
    </source>
</evidence>
<feature type="active site" description="Amidino-cysteine intermediate" evidence="4">
    <location>
        <position position="439"/>
    </location>
</feature>
<comment type="caution">
    <text evidence="7">The sequence shown here is derived from an EMBL/GenBank/DDBJ whole genome shotgun (WGS) entry which is preliminary data.</text>
</comment>
<comment type="similarity">
    <text evidence="2 5">Belongs to the amidinotransferase family.</text>
</comment>
<organism evidence="7 8">
    <name type="scientific">Mytilus galloprovincialis</name>
    <name type="common">Mediterranean mussel</name>
    <dbReference type="NCBI Taxonomy" id="29158"/>
    <lineage>
        <taxon>Eukaryota</taxon>
        <taxon>Metazoa</taxon>
        <taxon>Spiralia</taxon>
        <taxon>Lophotrochozoa</taxon>
        <taxon>Mollusca</taxon>
        <taxon>Bivalvia</taxon>
        <taxon>Autobranchia</taxon>
        <taxon>Pteriomorphia</taxon>
        <taxon>Mytilida</taxon>
        <taxon>Mytiloidea</taxon>
        <taxon>Mytilidae</taxon>
        <taxon>Mytilinae</taxon>
        <taxon>Mytilus</taxon>
    </lineage>
</organism>
<dbReference type="GO" id="GO:0006601">
    <property type="term" value="P:creatine biosynthetic process"/>
    <property type="evidence" value="ECO:0007669"/>
    <property type="project" value="UniProtKB-UniRule"/>
</dbReference>
<dbReference type="AlphaFoldDB" id="A0A8B6GW50"/>
<dbReference type="Gene3D" id="3.75.10.10">
    <property type="entry name" value="L-arginine/glycine Amidinotransferase, Chain A"/>
    <property type="match status" value="1"/>
</dbReference>
<reference evidence="7" key="1">
    <citation type="submission" date="2018-11" db="EMBL/GenBank/DDBJ databases">
        <authorList>
            <person name="Alioto T."/>
            <person name="Alioto T."/>
        </authorList>
    </citation>
    <scope>NUCLEOTIDE SEQUENCE</scope>
</reference>
<evidence type="ECO:0000256" key="1">
    <source>
        <dbReference type="ARBA" id="ARBA00004858"/>
    </source>
</evidence>
<evidence type="ECO:0000256" key="2">
    <source>
        <dbReference type="ARBA" id="ARBA00006943"/>
    </source>
</evidence>
<evidence type="ECO:0000256" key="3">
    <source>
        <dbReference type="ARBA" id="ARBA00022679"/>
    </source>
</evidence>